<accession>A0A8R1DJC7</accession>
<dbReference type="AlphaFoldDB" id="A0A8R1DJC7"/>
<evidence type="ECO:0008006" key="4">
    <source>
        <dbReference type="Google" id="ProtNLM"/>
    </source>
</evidence>
<reference evidence="3" key="1">
    <citation type="submission" date="2010-08" db="EMBL/GenBank/DDBJ databases">
        <authorList>
            <consortium name="Caenorhabditis japonica Sequencing Consortium"/>
            <person name="Wilson R.K."/>
        </authorList>
    </citation>
    <scope>NUCLEOTIDE SEQUENCE [LARGE SCALE GENOMIC DNA]</scope>
    <source>
        <strain evidence="3">DF5081</strain>
    </source>
</reference>
<protein>
    <recommendedName>
        <fullName evidence="4">Serpentine receptor class gamma</fullName>
    </recommendedName>
</protein>
<evidence type="ECO:0000313" key="3">
    <source>
        <dbReference type="Proteomes" id="UP000005237"/>
    </source>
</evidence>
<dbReference type="Proteomes" id="UP000005237">
    <property type="component" value="Unassembled WGS sequence"/>
</dbReference>
<dbReference type="InterPro" id="IPR003839">
    <property type="entry name" value="7TM_GPCR_serpentine_rcpt_Sru"/>
</dbReference>
<evidence type="ECO:0000313" key="2">
    <source>
        <dbReference type="EnsemblMetazoa" id="CJA04376.1"/>
    </source>
</evidence>
<feature type="transmembrane region" description="Helical" evidence="1">
    <location>
        <begin position="6"/>
        <end position="27"/>
    </location>
</feature>
<organism evidence="2 3">
    <name type="scientific">Caenorhabditis japonica</name>
    <dbReference type="NCBI Taxonomy" id="281687"/>
    <lineage>
        <taxon>Eukaryota</taxon>
        <taxon>Metazoa</taxon>
        <taxon>Ecdysozoa</taxon>
        <taxon>Nematoda</taxon>
        <taxon>Chromadorea</taxon>
        <taxon>Rhabditida</taxon>
        <taxon>Rhabditina</taxon>
        <taxon>Rhabditomorpha</taxon>
        <taxon>Rhabditoidea</taxon>
        <taxon>Rhabditidae</taxon>
        <taxon>Peloderinae</taxon>
        <taxon>Caenorhabditis</taxon>
    </lineage>
</organism>
<keyword evidence="1" id="KW-1133">Transmembrane helix</keyword>
<keyword evidence="1" id="KW-0812">Transmembrane</keyword>
<name>A0A8R1DJC7_CAEJA</name>
<sequence length="71" mass="8379">MLLSYITNIVFLLIYVIYPPLTFYFIALRPIGNDFETVLVPWTFYLTHPAFNKRKLITPVNSSKQVFHKTI</sequence>
<keyword evidence="1" id="KW-0472">Membrane</keyword>
<dbReference type="EnsemblMetazoa" id="CJA04376.1">
    <property type="protein sequence ID" value="CJA04376.1"/>
    <property type="gene ID" value="WBGene00123579"/>
</dbReference>
<reference evidence="2" key="2">
    <citation type="submission" date="2022-06" db="UniProtKB">
        <authorList>
            <consortium name="EnsemblMetazoa"/>
        </authorList>
    </citation>
    <scope>IDENTIFICATION</scope>
    <source>
        <strain evidence="2">DF5081</strain>
    </source>
</reference>
<dbReference type="PANTHER" id="PTHR46045">
    <property type="entry name" value="SERPENTINE RECEPTOR, CLASS U-RELATED"/>
    <property type="match status" value="1"/>
</dbReference>
<evidence type="ECO:0000256" key="1">
    <source>
        <dbReference type="SAM" id="Phobius"/>
    </source>
</evidence>
<keyword evidence="3" id="KW-1185">Reference proteome</keyword>
<proteinExistence type="predicted"/>
<dbReference type="Pfam" id="PF10322">
    <property type="entry name" value="7TM_GPCR_Sru"/>
    <property type="match status" value="1"/>
</dbReference>